<keyword evidence="3" id="KW-1185">Reference proteome</keyword>
<dbReference type="Gene3D" id="3.40.50.720">
    <property type="entry name" value="NAD(P)-binding Rossmann-like Domain"/>
    <property type="match status" value="1"/>
</dbReference>
<proteinExistence type="predicted"/>
<dbReference type="AlphaFoldDB" id="A0A839RYV1"/>
<accession>A0A839RYV1</accession>
<dbReference type="InterPro" id="IPR051207">
    <property type="entry name" value="ComplexI_NDUFA9_subunit"/>
</dbReference>
<evidence type="ECO:0000259" key="1">
    <source>
        <dbReference type="Pfam" id="PF13460"/>
    </source>
</evidence>
<dbReference type="PANTHER" id="PTHR12126:SF11">
    <property type="entry name" value="NADH DEHYDROGENASE [UBIQUINONE] 1 ALPHA SUBCOMPLEX SUBUNIT 9, MITOCHONDRIAL"/>
    <property type="match status" value="1"/>
</dbReference>
<dbReference type="InterPro" id="IPR016040">
    <property type="entry name" value="NAD(P)-bd_dom"/>
</dbReference>
<dbReference type="PANTHER" id="PTHR12126">
    <property type="entry name" value="NADH-UBIQUINONE OXIDOREDUCTASE 39 KDA SUBUNIT-RELATED"/>
    <property type="match status" value="1"/>
</dbReference>
<sequence length="261" mass="28023">MGMSILVTGGTGTLGSAVVDRLADGYDVRVLSRASADGRRGERRRYERMRGDLRTGAGIAAAVAGVDVVVHCATTNGRGDVPATRNLLDAARRAGGPHVVYVSIAGSDRIPLPYYRAKQECEGLVERSGLRWTILRTTQFHDLIATFFAVQRWLPVVAVPAGVDFQPIDVRDVAERLAELAAEPAAGRAADLGGPRIRSTRDLARTYLQVTGRRRLVVPLPPAGGTLRGYREGRHLVPDNAAGRRTFDDFLAEAVGTGWGA</sequence>
<dbReference type="Pfam" id="PF13460">
    <property type="entry name" value="NAD_binding_10"/>
    <property type="match status" value="1"/>
</dbReference>
<evidence type="ECO:0000313" key="2">
    <source>
        <dbReference type="EMBL" id="MBB3049687.1"/>
    </source>
</evidence>
<dbReference type="EMBL" id="JACHWU010000001">
    <property type="protein sequence ID" value="MBB3049687.1"/>
    <property type="molecule type" value="Genomic_DNA"/>
</dbReference>
<feature type="domain" description="NAD(P)-binding" evidence="1">
    <location>
        <begin position="9"/>
        <end position="146"/>
    </location>
</feature>
<reference evidence="2 3" key="1">
    <citation type="submission" date="2020-08" db="EMBL/GenBank/DDBJ databases">
        <title>Genomic Encyclopedia of Type Strains, Phase III (KMG-III): the genomes of soil and plant-associated and newly described type strains.</title>
        <authorList>
            <person name="Whitman W."/>
        </authorList>
    </citation>
    <scope>NUCLEOTIDE SEQUENCE [LARGE SCALE GENOMIC DNA]</scope>
    <source>
        <strain evidence="2 3">CECT 8577</strain>
    </source>
</reference>
<dbReference type="InterPro" id="IPR036291">
    <property type="entry name" value="NAD(P)-bd_dom_sf"/>
</dbReference>
<dbReference type="SUPFAM" id="SSF51735">
    <property type="entry name" value="NAD(P)-binding Rossmann-fold domains"/>
    <property type="match status" value="1"/>
</dbReference>
<evidence type="ECO:0000313" key="3">
    <source>
        <dbReference type="Proteomes" id="UP000550714"/>
    </source>
</evidence>
<comment type="caution">
    <text evidence="2">The sequence shown here is derived from an EMBL/GenBank/DDBJ whole genome shotgun (WGS) entry which is preliminary data.</text>
</comment>
<dbReference type="GO" id="GO:0044877">
    <property type="term" value="F:protein-containing complex binding"/>
    <property type="evidence" value="ECO:0007669"/>
    <property type="project" value="TreeGrafter"/>
</dbReference>
<protein>
    <submittedName>
        <fullName evidence="2">Uncharacterized protein YbjT (DUF2867 family)</fullName>
    </submittedName>
</protein>
<gene>
    <name evidence="2" type="ORF">FHS23_000682</name>
</gene>
<organism evidence="2 3">
    <name type="scientific">Prauserella isguenensis</name>
    <dbReference type="NCBI Taxonomy" id="1470180"/>
    <lineage>
        <taxon>Bacteria</taxon>
        <taxon>Bacillati</taxon>
        <taxon>Actinomycetota</taxon>
        <taxon>Actinomycetes</taxon>
        <taxon>Pseudonocardiales</taxon>
        <taxon>Pseudonocardiaceae</taxon>
        <taxon>Prauserella</taxon>
    </lineage>
</organism>
<dbReference type="Proteomes" id="UP000550714">
    <property type="component" value="Unassembled WGS sequence"/>
</dbReference>
<name>A0A839RYV1_9PSEU</name>